<evidence type="ECO:0000313" key="1">
    <source>
        <dbReference type="EMBL" id="MDD1015149.1"/>
    </source>
</evidence>
<proteinExistence type="predicted"/>
<keyword evidence="2" id="KW-1185">Reference proteome</keyword>
<sequence>MTGFIATDLLPPELPQALGDALYLDTFPDDIAVLVVPWPGIEEGQKFWLRCLGHDPDGEPVQWYVCEAEPVSRQQVQFGLRLFVPRPQLEGLGHESALSLMLAVSFDGTDDESTATEFPPCQVTLYQALEAAPEPHVVKPLALTQLRIPNLAQPVAGGDGGLNIAALEVSDYGVMAIVEPYLGMAGGDIVEIFWDDAELPIYVYPLDPDDVGKNLFFYLPRARIEENPGWITAFFRITALDGNSDDSAPLRVLVKLDRPGGIDPHPGEPGHQRLELLILPEEVIEFGVDEALAAEGFDARVPPYEGMAVGDSIRIGWGGVIIRRRVEEEDLFDEVVVFIDPDTIARAGDSENLPVLYKIVDEVHNHSDGWSPHLSIKVDTQGYPLAAPTVLDANGQGYIDLEVLGYDDVRVAIVANEQFVAGARLTLEWIGRTPDGQLVEHRETLELEEDGAGVQLLVPNNKVQAIASGLAIVSYQFLPQDGEPVQSRRTTVGVIGEPFGLPAPVVRELDEEGQLIVGLPFVVVEVQPWVGMVNGSWFQLVWRGTTVDGKAYLYEDTFYILGSQVGRLLRRVVRREHIDLLDGGEVQVSYRIKTERDPDSPIKESEKLHLYVGLSPQVLPSVIVEDIYEDAEGAWLDPDELTGYATVLLPGKNEADENVFQEDDEIVFEWIGETAAGTWTDTLIVPPGAEGEDLRFEVWDDRIIPSNNSVVKIGYRVIRAGTRTRYSKPYELWVSNQLPWDAFEINGWRTRDFEPVTAFDGAHFVRKVRYAGAVIYSSNQPEVSVDITGKVIFSRIWQGTVTITATAGNGKGAQYALQSPTKWFEAPTASGTYPQMLAYCRERGLTMPDIREIWGGINHRRNGQLWPEWGNLRLYGGWDAHRVHGYSGENPSASIWKASMTLHDGQFWSGTGFPSFNVSGYRDNGL</sequence>
<organism evidence="1 2">
    <name type="scientific">Pseudomonas rubra</name>
    <dbReference type="NCBI Taxonomy" id="2942627"/>
    <lineage>
        <taxon>Bacteria</taxon>
        <taxon>Pseudomonadati</taxon>
        <taxon>Pseudomonadota</taxon>
        <taxon>Gammaproteobacteria</taxon>
        <taxon>Pseudomonadales</taxon>
        <taxon>Pseudomonadaceae</taxon>
        <taxon>Pseudomonas</taxon>
    </lineage>
</organism>
<dbReference type="EMBL" id="JAMDGZ010000033">
    <property type="protein sequence ID" value="MDD1015149.1"/>
    <property type="molecule type" value="Genomic_DNA"/>
</dbReference>
<name>A0ABT5PA11_9PSED</name>
<dbReference type="RefSeq" id="WP_273893853.1">
    <property type="nucleotide sequence ID" value="NZ_JAMDGP010000060.1"/>
</dbReference>
<protein>
    <submittedName>
        <fullName evidence="1">Uncharacterized protein</fullName>
    </submittedName>
</protein>
<evidence type="ECO:0000313" key="2">
    <source>
        <dbReference type="Proteomes" id="UP001148184"/>
    </source>
</evidence>
<reference evidence="1 2" key="1">
    <citation type="submission" date="2022-05" db="EMBL/GenBank/DDBJ databases">
        <title>Novel Pseudomonas spp. Isolated from a Rainbow Trout Aquaculture Facility.</title>
        <authorList>
            <person name="Testerman T."/>
            <person name="Graf J."/>
        </authorList>
    </citation>
    <scope>NUCLEOTIDE SEQUENCE [LARGE SCALE GENOMIC DNA]</scope>
    <source>
        <strain evidence="1 2">ID1025</strain>
    </source>
</reference>
<gene>
    <name evidence="1" type="ORF">M5G17_15885</name>
</gene>
<dbReference type="Proteomes" id="UP001148184">
    <property type="component" value="Unassembled WGS sequence"/>
</dbReference>
<accession>A0ABT5PA11</accession>
<comment type="caution">
    <text evidence="1">The sequence shown here is derived from an EMBL/GenBank/DDBJ whole genome shotgun (WGS) entry which is preliminary data.</text>
</comment>